<organism evidence="9 10">
    <name type="scientific">Ancrocorticia populi</name>
    <dbReference type="NCBI Taxonomy" id="2175228"/>
    <lineage>
        <taxon>Bacteria</taxon>
        <taxon>Bacillati</taxon>
        <taxon>Actinomycetota</taxon>
        <taxon>Actinomycetes</taxon>
        <taxon>Actinomycetales</taxon>
        <taxon>Actinomycetaceae</taxon>
        <taxon>Ancrocorticia</taxon>
    </lineage>
</organism>
<feature type="binding site" evidence="7">
    <location>
        <position position="97"/>
    </location>
    <ligand>
        <name>S-adenosyl-L-methionine</name>
        <dbReference type="ChEBI" id="CHEBI:59789"/>
    </ligand>
</feature>
<dbReference type="PROSITE" id="PS51625">
    <property type="entry name" value="SAM_MT_TRMB"/>
    <property type="match status" value="1"/>
</dbReference>
<feature type="binding site" evidence="7">
    <location>
        <position position="174"/>
    </location>
    <ligand>
        <name>S-adenosyl-L-methionine</name>
        <dbReference type="ChEBI" id="CHEBI:59789"/>
    </ligand>
</feature>
<evidence type="ECO:0000313" key="10">
    <source>
        <dbReference type="Proteomes" id="UP000245283"/>
    </source>
</evidence>
<comment type="caution">
    <text evidence="9">The sequence shown here is derived from an EMBL/GenBank/DDBJ whole genome shotgun (WGS) entry which is preliminary data.</text>
</comment>
<dbReference type="SUPFAM" id="SSF53335">
    <property type="entry name" value="S-adenosyl-L-methionine-dependent methyltransferases"/>
    <property type="match status" value="1"/>
</dbReference>
<evidence type="ECO:0000256" key="3">
    <source>
        <dbReference type="ARBA" id="ARBA00022603"/>
    </source>
</evidence>
<keyword evidence="5 7" id="KW-0949">S-adenosyl-L-methionine</keyword>
<feature type="binding site" evidence="7">
    <location>
        <position position="210"/>
    </location>
    <ligand>
        <name>substrate</name>
    </ligand>
</feature>
<dbReference type="GO" id="GO:0008176">
    <property type="term" value="F:tRNA (guanine(46)-N7)-methyltransferase activity"/>
    <property type="evidence" value="ECO:0007669"/>
    <property type="project" value="UniProtKB-UniRule"/>
</dbReference>
<evidence type="ECO:0000313" key="9">
    <source>
        <dbReference type="EMBL" id="PWF26456.1"/>
    </source>
</evidence>
<dbReference type="Proteomes" id="UP000245283">
    <property type="component" value="Unassembled WGS sequence"/>
</dbReference>
<evidence type="ECO:0000256" key="6">
    <source>
        <dbReference type="ARBA" id="ARBA00022694"/>
    </source>
</evidence>
<dbReference type="InterPro" id="IPR003358">
    <property type="entry name" value="tRNA_(Gua-N-7)_MeTrfase_Trmb"/>
</dbReference>
<dbReference type="HAMAP" id="MF_01057">
    <property type="entry name" value="tRNA_methyltr_TrmB"/>
    <property type="match status" value="1"/>
</dbReference>
<dbReference type="Gene3D" id="3.40.50.150">
    <property type="entry name" value="Vaccinia Virus protein VP39"/>
    <property type="match status" value="1"/>
</dbReference>
<comment type="catalytic activity">
    <reaction evidence="1 7">
        <text>guanosine(46) in tRNA + S-adenosyl-L-methionine = N(7)-methylguanosine(46) in tRNA + S-adenosyl-L-homocysteine</text>
        <dbReference type="Rhea" id="RHEA:42708"/>
        <dbReference type="Rhea" id="RHEA-COMP:10188"/>
        <dbReference type="Rhea" id="RHEA-COMP:10189"/>
        <dbReference type="ChEBI" id="CHEBI:57856"/>
        <dbReference type="ChEBI" id="CHEBI:59789"/>
        <dbReference type="ChEBI" id="CHEBI:74269"/>
        <dbReference type="ChEBI" id="CHEBI:74480"/>
        <dbReference type="EC" id="2.1.1.33"/>
    </reaction>
</comment>
<dbReference type="EMBL" id="QETB01000003">
    <property type="protein sequence ID" value="PWF26456.1"/>
    <property type="molecule type" value="Genomic_DNA"/>
</dbReference>
<feature type="binding site" evidence="7">
    <location>
        <position position="72"/>
    </location>
    <ligand>
        <name>S-adenosyl-L-methionine</name>
        <dbReference type="ChEBI" id="CHEBI:59789"/>
    </ligand>
</feature>
<comment type="caution">
    <text evidence="7">Lacks conserved residue(s) required for the propagation of feature annotation.</text>
</comment>
<keyword evidence="4 7" id="KW-0808">Transferase</keyword>
<name>A0A2V1K8B8_9ACTO</name>
<feature type="binding site" evidence="7">
    <location>
        <begin position="259"/>
        <end position="262"/>
    </location>
    <ligand>
        <name>substrate</name>
    </ligand>
</feature>
<dbReference type="OrthoDB" id="9802090at2"/>
<comment type="pathway">
    <text evidence="7">tRNA modification; N(7)-methylguanine-tRNA biosynthesis.</text>
</comment>
<protein>
    <recommendedName>
        <fullName evidence="7">tRNA (guanine-N(7)-)-methyltransferase</fullName>
        <ecNumber evidence="7">2.1.1.33</ecNumber>
    </recommendedName>
    <alternativeName>
        <fullName evidence="7">tRNA (guanine(46)-N(7))-methyltransferase</fullName>
    </alternativeName>
    <alternativeName>
        <fullName evidence="7">tRNA(m7G46)-methyltransferase</fullName>
    </alternativeName>
</protein>
<evidence type="ECO:0000256" key="7">
    <source>
        <dbReference type="HAMAP-Rule" id="MF_01057"/>
    </source>
</evidence>
<comment type="function">
    <text evidence="2 7">Catalyzes the formation of N(7)-methylguanine at position 46 (m7G46) in tRNA.</text>
</comment>
<evidence type="ECO:0000256" key="5">
    <source>
        <dbReference type="ARBA" id="ARBA00022691"/>
    </source>
</evidence>
<dbReference type="Pfam" id="PF02390">
    <property type="entry name" value="Methyltransf_4"/>
    <property type="match status" value="2"/>
</dbReference>
<dbReference type="PANTHER" id="PTHR23417">
    <property type="entry name" value="3-DEOXY-D-MANNO-OCTULOSONIC-ACID TRANSFERASE/TRNA GUANINE-N 7 - -METHYLTRANSFERASE"/>
    <property type="match status" value="1"/>
</dbReference>
<feature type="binding site" evidence="7">
    <location>
        <position position="124"/>
    </location>
    <ligand>
        <name>S-adenosyl-L-methionine</name>
        <dbReference type="ChEBI" id="CHEBI:59789"/>
    </ligand>
</feature>
<dbReference type="InterPro" id="IPR055361">
    <property type="entry name" value="tRNA_methyltr_TrmB_bact"/>
</dbReference>
<dbReference type="AlphaFoldDB" id="A0A2V1K8B8"/>
<keyword evidence="10" id="KW-1185">Reference proteome</keyword>
<dbReference type="GO" id="GO:0043527">
    <property type="term" value="C:tRNA methyltransferase complex"/>
    <property type="evidence" value="ECO:0007669"/>
    <property type="project" value="TreeGrafter"/>
</dbReference>
<dbReference type="PANTHER" id="PTHR23417:SF14">
    <property type="entry name" value="PENTACOTRIPEPTIDE-REPEAT REGION OF PRORP DOMAIN-CONTAINING PROTEIN"/>
    <property type="match status" value="1"/>
</dbReference>
<sequence length="284" mass="31409">MPEKSGRPEFARIKSFTLRGSRLGDKYETLLAERGPEFIIDLPAGHDATAVAADARFDLVREFGRSGHLAIEIGPGSGEQLVSFAAAHPDWNVLALEAWHPGVARCVARAARENITNVRIIEADAAQALPILFGLEAAGKNAPEEIIAAGPRLNPAHPNAENPRADMLWTFFPDPWRKARHHKRRIVSPTFAGVAAGLLRQGGTWRMATDWDDYAWQMRDTVEASPYFDNPHAGNLQDPADPEPERGGYAPRWEGRIMTRFEERGIEAGRTIHDLEVIRNGQSS</sequence>
<keyword evidence="6 7" id="KW-0819">tRNA processing</keyword>
<evidence type="ECO:0000256" key="8">
    <source>
        <dbReference type="SAM" id="MobiDB-lite"/>
    </source>
</evidence>
<evidence type="ECO:0000256" key="4">
    <source>
        <dbReference type="ARBA" id="ARBA00022679"/>
    </source>
</evidence>
<dbReference type="InterPro" id="IPR029063">
    <property type="entry name" value="SAM-dependent_MTases_sf"/>
</dbReference>
<comment type="similarity">
    <text evidence="7">Belongs to the class I-like SAM-binding methyltransferase superfamily. TrmB family.</text>
</comment>
<keyword evidence="3 7" id="KW-0489">Methyltransferase</keyword>
<evidence type="ECO:0000256" key="1">
    <source>
        <dbReference type="ARBA" id="ARBA00000142"/>
    </source>
</evidence>
<proteinExistence type="inferred from homology"/>
<dbReference type="EC" id="2.1.1.33" evidence="7"/>
<feature type="region of interest" description="Disordered" evidence="8">
    <location>
        <begin position="227"/>
        <end position="250"/>
    </location>
</feature>
<evidence type="ECO:0000256" key="2">
    <source>
        <dbReference type="ARBA" id="ARBA00003015"/>
    </source>
</evidence>
<dbReference type="UniPathway" id="UPA00989"/>
<gene>
    <name evidence="7" type="primary">trmB</name>
    <name evidence="9" type="ORF">DD236_06235</name>
</gene>
<feature type="binding site" evidence="7">
    <location>
        <position position="178"/>
    </location>
    <ligand>
        <name>substrate</name>
    </ligand>
</feature>
<dbReference type="CDD" id="cd02440">
    <property type="entry name" value="AdoMet_MTases"/>
    <property type="match status" value="1"/>
</dbReference>
<dbReference type="RefSeq" id="WP_109093529.1">
    <property type="nucleotide sequence ID" value="NZ_CAMELQ010000023.1"/>
</dbReference>
<accession>A0A2V1K8B8</accession>
<reference evidence="10" key="1">
    <citation type="submission" date="2018-05" db="EMBL/GenBank/DDBJ databases">
        <authorList>
            <person name="Li Y."/>
        </authorList>
    </citation>
    <scope>NUCLEOTIDE SEQUENCE [LARGE SCALE GENOMIC DNA]</scope>
    <source>
        <strain evidence="10">sk1b4</strain>
    </source>
</reference>